<dbReference type="GO" id="GO:0042802">
    <property type="term" value="F:identical protein binding"/>
    <property type="evidence" value="ECO:0007669"/>
    <property type="project" value="TreeGrafter"/>
</dbReference>
<dbReference type="InterPro" id="IPR015422">
    <property type="entry name" value="PyrdxlP-dep_Trfase_small"/>
</dbReference>
<dbReference type="SUPFAM" id="SSF53383">
    <property type="entry name" value="PLP-dependent transferases"/>
    <property type="match status" value="1"/>
</dbReference>
<keyword evidence="3 6" id="KW-0032">Aminotransferase</keyword>
<dbReference type="EMBL" id="ABONVU020000002">
    <property type="protein sequence ID" value="EMJ5252560.1"/>
    <property type="molecule type" value="Genomic_DNA"/>
</dbReference>
<accession>A0A066SS24</accession>
<dbReference type="InterPro" id="IPR026330">
    <property type="entry name" value="SOAT"/>
</dbReference>
<dbReference type="EMBL" id="DABCJL010000002">
    <property type="protein sequence ID" value="HAH7767556.1"/>
    <property type="molecule type" value="Genomic_DNA"/>
</dbReference>
<dbReference type="Proteomes" id="UP000843571">
    <property type="component" value="Unassembled WGS sequence"/>
</dbReference>
<dbReference type="Proteomes" id="UP001285616">
    <property type="component" value="Unassembled WGS sequence"/>
</dbReference>
<gene>
    <name evidence="6 9" type="primary">astC</name>
    <name evidence="6" type="synonym">argM</name>
    <name evidence="8" type="ORF">GRC73_09765</name>
    <name evidence="9" type="ORF">HIE29_000910</name>
    <name evidence="10" type="ORF">OGM49_13080</name>
    <name evidence="7" type="ORF">R8O40_000734</name>
</gene>
<comment type="pathway">
    <text evidence="6">Amino-acid degradation; L-arginine degradation via AST pathway; L-glutamate and succinate from L-arginine: step 3/5.</text>
</comment>
<dbReference type="GO" id="GO:0006593">
    <property type="term" value="P:L-ornithine catabolic process"/>
    <property type="evidence" value="ECO:0007669"/>
    <property type="project" value="InterPro"/>
</dbReference>
<dbReference type="GO" id="GO:0043825">
    <property type="term" value="F:succinylornithine transaminase activity"/>
    <property type="evidence" value="ECO:0007669"/>
    <property type="project" value="UniProtKB-EC"/>
</dbReference>
<dbReference type="InterPro" id="IPR050103">
    <property type="entry name" value="Class-III_PLP-dep_AT"/>
</dbReference>
<dbReference type="NCBIfam" id="TIGR03246">
    <property type="entry name" value="arg_catab_astC"/>
    <property type="match status" value="1"/>
</dbReference>
<dbReference type="UniPathway" id="UPA00185">
    <property type="reaction ID" value="UER00281"/>
</dbReference>
<dbReference type="HAMAP" id="MF_01173">
    <property type="entry name" value="AstC_aminotrans_3"/>
    <property type="match status" value="1"/>
</dbReference>
<evidence type="ECO:0000256" key="3">
    <source>
        <dbReference type="ARBA" id="ARBA00022576"/>
    </source>
</evidence>
<comment type="cofactor">
    <cofactor evidence="1 6">
        <name>pyridoxal 5'-phosphate</name>
        <dbReference type="ChEBI" id="CHEBI:597326"/>
    </cofactor>
</comment>
<dbReference type="InterPro" id="IPR017652">
    <property type="entry name" value="Ac/SucOrn_transaminase_bac"/>
</dbReference>
<evidence type="ECO:0000313" key="10">
    <source>
        <dbReference type="EMBL" id="WLM98318.1"/>
    </source>
</evidence>
<comment type="similarity">
    <text evidence="6">Belongs to the class-III pyridoxal-phosphate-dependent aminotransferase family. AstC subfamily.</text>
</comment>
<dbReference type="PANTHER" id="PTHR11986">
    <property type="entry name" value="AMINOTRANSFERASE CLASS III"/>
    <property type="match status" value="1"/>
</dbReference>
<dbReference type="GO" id="GO:0030170">
    <property type="term" value="F:pyridoxal phosphate binding"/>
    <property type="evidence" value="ECO:0007669"/>
    <property type="project" value="UniProtKB-UniRule"/>
</dbReference>
<keyword evidence="5 6" id="KW-0663">Pyridoxal phosphate</keyword>
<dbReference type="Gene3D" id="3.40.640.10">
    <property type="entry name" value="Type I PLP-dependent aspartate aminotransferase-like (Major domain)"/>
    <property type="match status" value="1"/>
</dbReference>
<dbReference type="InterPro" id="IPR015421">
    <property type="entry name" value="PyrdxlP-dep_Trfase_major"/>
</dbReference>
<dbReference type="InterPro" id="IPR015424">
    <property type="entry name" value="PyrdxlP-dep_Trfase"/>
</dbReference>
<dbReference type="HAMAP" id="MF_01107">
    <property type="entry name" value="ArgD_aminotrans_3"/>
    <property type="match status" value="1"/>
</dbReference>
<dbReference type="FunFam" id="3.90.1150.10:FF:000009">
    <property type="entry name" value="Succinylornithine transaminase"/>
    <property type="match status" value="1"/>
</dbReference>
<dbReference type="GO" id="GO:0019544">
    <property type="term" value="P:L-arginine catabolic process to L-glutamate"/>
    <property type="evidence" value="ECO:0007669"/>
    <property type="project" value="UniProtKB-UniRule"/>
</dbReference>
<dbReference type="NCBIfam" id="NF002325">
    <property type="entry name" value="PRK01278.1"/>
    <property type="match status" value="1"/>
</dbReference>
<dbReference type="EMBL" id="DABBJX010000008">
    <property type="protein sequence ID" value="HAH4524291.1"/>
    <property type="molecule type" value="Genomic_DNA"/>
</dbReference>
<dbReference type="Proteomes" id="UP001180189">
    <property type="component" value="Chromosome"/>
</dbReference>
<dbReference type="CDD" id="cd00610">
    <property type="entry name" value="OAT_like"/>
    <property type="match status" value="1"/>
</dbReference>
<protein>
    <recommendedName>
        <fullName evidence="6">Succinylornithine transaminase</fullName>
        <ecNumber evidence="6">2.6.1.81</ecNumber>
    </recommendedName>
    <alternativeName>
        <fullName evidence="6">Succinylornithine aminotransferase</fullName>
    </alternativeName>
</protein>
<dbReference type="GO" id="GO:0042450">
    <property type="term" value="P:L-arginine biosynthetic process via ornithine"/>
    <property type="evidence" value="ECO:0007669"/>
    <property type="project" value="UniProtKB-ARBA"/>
</dbReference>
<reference evidence="9" key="1">
    <citation type="journal article" date="2018" name="Genome Biol.">
        <title>SKESA: strategic k-mer extension for scrupulous assemblies.</title>
        <authorList>
            <person name="Souvorov A."/>
            <person name="Agarwala R."/>
            <person name="Lipman D.J."/>
        </authorList>
    </citation>
    <scope>NUCLEOTIDE SEQUENCE [LARGE SCALE GENOMIC DNA]</scope>
    <source>
        <strain evidence="9">C0382</strain>
        <strain evidence="8">EC00763</strain>
    </source>
</reference>
<proteinExistence type="inferred from homology"/>
<dbReference type="FunFam" id="3.40.640.10:FF:000004">
    <property type="entry name" value="Acetylornithine aminotransferase"/>
    <property type="match status" value="1"/>
</dbReference>
<dbReference type="PANTHER" id="PTHR11986:SF113">
    <property type="entry name" value="SUCCINYLORNITHINE TRANSAMINASE"/>
    <property type="match status" value="1"/>
</dbReference>
<dbReference type="PROSITE" id="PS00600">
    <property type="entry name" value="AA_TRANSFER_CLASS_3"/>
    <property type="match status" value="1"/>
</dbReference>
<evidence type="ECO:0000256" key="5">
    <source>
        <dbReference type="ARBA" id="ARBA00022898"/>
    </source>
</evidence>
<reference evidence="7" key="4">
    <citation type="submission" date="2024-02" db="EMBL/GenBank/DDBJ databases">
        <authorList>
            <consortium name="Clinical and Environmental Microbiology Branch: Whole genome sequencing antimicrobial resistance pathogens in the healthcare setting"/>
        </authorList>
    </citation>
    <scope>NUCLEOTIDE SEQUENCE</scope>
    <source>
        <strain evidence="7">1924188</strain>
    </source>
</reference>
<dbReference type="InterPro" id="IPR005814">
    <property type="entry name" value="Aminotrans_3"/>
</dbReference>
<dbReference type="AlphaFoldDB" id="A0A066SS24"/>
<evidence type="ECO:0000256" key="4">
    <source>
        <dbReference type="ARBA" id="ARBA00022679"/>
    </source>
</evidence>
<dbReference type="PIRSF" id="PIRSF000521">
    <property type="entry name" value="Transaminase_4ab_Lys_Orn"/>
    <property type="match status" value="1"/>
</dbReference>
<dbReference type="EC" id="2.6.1.81" evidence="6"/>
<evidence type="ECO:0000313" key="7">
    <source>
        <dbReference type="EMBL" id="EMJ5252560.1"/>
    </source>
</evidence>
<comment type="catalytic activity">
    <reaction evidence="6">
        <text>N(2)-succinyl-L-ornithine + 2-oxoglutarate = N-succinyl-L-glutamate 5-semialdehyde + L-glutamate</text>
        <dbReference type="Rhea" id="RHEA:16953"/>
        <dbReference type="ChEBI" id="CHEBI:16810"/>
        <dbReference type="ChEBI" id="CHEBI:29985"/>
        <dbReference type="ChEBI" id="CHEBI:58514"/>
        <dbReference type="ChEBI" id="CHEBI:58520"/>
        <dbReference type="EC" id="2.6.1.81"/>
    </reaction>
</comment>
<keyword evidence="4 6" id="KW-0808">Transferase</keyword>
<dbReference type="GO" id="GO:0019545">
    <property type="term" value="P:L-arginine catabolic process to succinate"/>
    <property type="evidence" value="ECO:0007669"/>
    <property type="project" value="UniProtKB-UniRule"/>
</dbReference>
<evidence type="ECO:0000313" key="8">
    <source>
        <dbReference type="EMBL" id="HAH4524291.1"/>
    </source>
</evidence>
<dbReference type="NCBIfam" id="NF009047">
    <property type="entry name" value="PRK12381.1"/>
    <property type="match status" value="1"/>
</dbReference>
<sequence length="406" mass="43618">MSQPITRENFDEWMIPVYAPAPFIPVRGEGSRLWEQQGKEYIDFAGGIAVNALGHAHPELREALNEQASKFWHTGNGYTNEPVLRLAKKLIDATFADRVFFCNSGAEANEAALKLARKFAHDRYGSHKSGIVAFKNAFHGRTLFTVSAGGQPAYSQDFAPLPPDIRHAAYNDINSASALIDDATCAVIVEPIQGEGGVVPASNAFLQGLRELCDRHNALLIFDEVQTGVGRTGELYAYMHYGVTPDLLTTAKALGGGFPVGALLATEECASVMTVGTHGTTYGGNPLASAVAGKVLDLINTPEMLNGVKQRHDWFVERLNSINHHYSLFSEVRGLGLLIGCVLNADYAGQAKQLSQEAAKAGVMVLIAGGNVVRFAPALNVSEEEVTTGLERFAAACEHFVSRGSS</sequence>
<dbReference type="EMBL" id="CP107128">
    <property type="protein sequence ID" value="WLM98318.1"/>
    <property type="molecule type" value="Genomic_DNA"/>
</dbReference>
<dbReference type="RefSeq" id="WP_000082031.1">
    <property type="nucleotide sequence ID" value="NZ_AP018784.2"/>
</dbReference>
<dbReference type="NCBIfam" id="NF003468">
    <property type="entry name" value="PRK05093.1"/>
    <property type="match status" value="1"/>
</dbReference>
<dbReference type="GO" id="GO:0003992">
    <property type="term" value="F:N2-acetyl-L-ornithine:2-oxoglutarate 5-aminotransferase activity"/>
    <property type="evidence" value="ECO:0007669"/>
    <property type="project" value="UniProtKB-ARBA"/>
</dbReference>
<dbReference type="InterPro" id="IPR004636">
    <property type="entry name" value="AcOrn/SuccOrn_fam"/>
</dbReference>
<dbReference type="Gene3D" id="3.90.1150.10">
    <property type="entry name" value="Aspartate Aminotransferase, domain 1"/>
    <property type="match status" value="1"/>
</dbReference>
<dbReference type="Pfam" id="PF00202">
    <property type="entry name" value="Aminotran_3"/>
    <property type="match status" value="1"/>
</dbReference>
<evidence type="ECO:0000256" key="6">
    <source>
        <dbReference type="HAMAP-Rule" id="MF_01173"/>
    </source>
</evidence>
<organism evidence="9">
    <name type="scientific">Escherichia coli</name>
    <dbReference type="NCBI Taxonomy" id="562"/>
    <lineage>
        <taxon>Bacteria</taxon>
        <taxon>Pseudomonadati</taxon>
        <taxon>Pseudomonadota</taxon>
        <taxon>Gammaproteobacteria</taxon>
        <taxon>Enterobacterales</taxon>
        <taxon>Enterobacteriaceae</taxon>
        <taxon>Escherichia</taxon>
    </lineage>
</organism>
<dbReference type="NCBIfam" id="TIGR00707">
    <property type="entry name" value="argD"/>
    <property type="match status" value="1"/>
</dbReference>
<dbReference type="InterPro" id="IPR049704">
    <property type="entry name" value="Aminotrans_3_PPA_site"/>
</dbReference>
<reference evidence="9" key="2">
    <citation type="submission" date="2020-01" db="EMBL/GenBank/DDBJ databases">
        <authorList>
            <consortium name="NCBI Pathogen Detection Project"/>
        </authorList>
    </citation>
    <scope>NUCLEOTIDE SEQUENCE</scope>
    <source>
        <strain evidence="9">C0382</strain>
        <strain evidence="8">EC00763</strain>
    </source>
</reference>
<keyword evidence="2 6" id="KW-0056">Arginine metabolism</keyword>
<evidence type="ECO:0000256" key="2">
    <source>
        <dbReference type="ARBA" id="ARBA00022503"/>
    </source>
</evidence>
<feature type="modified residue" description="N6-(pyridoxal phosphate)lysine" evidence="6">
    <location>
        <position position="252"/>
    </location>
</feature>
<name>A0A066SS24_ECOLX</name>
<evidence type="ECO:0000313" key="9">
    <source>
        <dbReference type="EMBL" id="HAH7767556.1"/>
    </source>
</evidence>
<reference evidence="10" key="3">
    <citation type="journal article" date="2023" name="Microorganisms">
        <title>Comparative Genomic Analysis of ST131 Subclade C2 of ESBL-Producing E. coli Isolates from Patients with Recurrent and Sporadic Urinary Tract Infections.</title>
        <authorList>
            <person name="Jaen-Luchoro D."/>
            <person name="Kahnamouei A."/>
            <person name="Yazdanshenas S."/>
            <person name="Lindblom A."/>
            <person name="Samuelsson E."/>
            <person name="Ahren C."/>
            <person name="Karami N."/>
        </authorList>
    </citation>
    <scope>NUCLEOTIDE SEQUENCE</scope>
    <source>
        <strain evidence="10">S7</strain>
    </source>
</reference>
<comment type="function">
    <text evidence="6">Catalyzes the transamination of N(2)-succinylornithine and alpha-ketoglutarate into N(2)-succinylglutamate semialdehyde and glutamate. Can also act as an acetylornithine aminotransferase.</text>
</comment>
<evidence type="ECO:0000256" key="1">
    <source>
        <dbReference type="ARBA" id="ARBA00001933"/>
    </source>
</evidence>